<evidence type="ECO:0000313" key="2">
    <source>
        <dbReference type="Proteomes" id="UP001165121"/>
    </source>
</evidence>
<sequence length="156" mass="16774">MKPISFSSGITSSNVVVENVETVEGACLQLPLSTVAAAKAAAHVLGSTTGIRRTVFQGCSRIHLGSRRQLPHICIRLSFPKSESLSAELLAPPRQLVVSQLDTNVLVAVLGCLKPILLDPALGYEYRGGSTVQQHASCGATLITNTDFIRYREQWT</sequence>
<dbReference type="AlphaFoldDB" id="A0A9W6X2E2"/>
<accession>A0A9W6X2E2</accession>
<dbReference type="Proteomes" id="UP001165121">
    <property type="component" value="Unassembled WGS sequence"/>
</dbReference>
<dbReference type="EMBL" id="BSXT01000424">
    <property type="protein sequence ID" value="GMF27029.1"/>
    <property type="molecule type" value="Genomic_DNA"/>
</dbReference>
<comment type="caution">
    <text evidence="1">The sequence shown here is derived from an EMBL/GenBank/DDBJ whole genome shotgun (WGS) entry which is preliminary data.</text>
</comment>
<protein>
    <submittedName>
        <fullName evidence="1">Unnamed protein product</fullName>
    </submittedName>
</protein>
<reference evidence="1" key="1">
    <citation type="submission" date="2023-04" db="EMBL/GenBank/DDBJ databases">
        <title>Phytophthora fragariaefolia NBRC 109709.</title>
        <authorList>
            <person name="Ichikawa N."/>
            <person name="Sato H."/>
            <person name="Tonouchi N."/>
        </authorList>
    </citation>
    <scope>NUCLEOTIDE SEQUENCE</scope>
    <source>
        <strain evidence="1">NBRC 109709</strain>
    </source>
</reference>
<name>A0A9W6X2E2_9STRA</name>
<evidence type="ECO:0000313" key="1">
    <source>
        <dbReference type="EMBL" id="GMF27029.1"/>
    </source>
</evidence>
<proteinExistence type="predicted"/>
<organism evidence="1 2">
    <name type="scientific">Phytophthora fragariaefolia</name>
    <dbReference type="NCBI Taxonomy" id="1490495"/>
    <lineage>
        <taxon>Eukaryota</taxon>
        <taxon>Sar</taxon>
        <taxon>Stramenopiles</taxon>
        <taxon>Oomycota</taxon>
        <taxon>Peronosporomycetes</taxon>
        <taxon>Peronosporales</taxon>
        <taxon>Peronosporaceae</taxon>
        <taxon>Phytophthora</taxon>
    </lineage>
</organism>
<gene>
    <name evidence="1" type="ORF">Pfra01_000526800</name>
</gene>
<keyword evidence="2" id="KW-1185">Reference proteome</keyword>